<dbReference type="Proteomes" id="UP000218323">
    <property type="component" value="Unassembled WGS sequence"/>
</dbReference>
<feature type="domain" description="Heparan-alpha-glucosaminide N-acetyltransferase catalytic" evidence="3">
    <location>
        <begin position="34"/>
        <end position="247"/>
    </location>
</feature>
<evidence type="ECO:0000259" key="3">
    <source>
        <dbReference type="Pfam" id="PF07786"/>
    </source>
</evidence>
<proteinExistence type="predicted"/>
<name>A0A2A4I9F0_9SPHN</name>
<feature type="transmembrane region" description="Helical" evidence="2">
    <location>
        <begin position="324"/>
        <end position="351"/>
    </location>
</feature>
<evidence type="ECO:0000256" key="1">
    <source>
        <dbReference type="SAM" id="MobiDB-lite"/>
    </source>
</evidence>
<accession>A0A2A4I9F0</accession>
<gene>
    <name evidence="4" type="ORF">COA07_08915</name>
</gene>
<protein>
    <submittedName>
        <fullName evidence="4">DUF1624 domain-containing protein</fullName>
    </submittedName>
</protein>
<dbReference type="PANTHER" id="PTHR40407">
    <property type="entry name" value="MEMBRANE PROTEIN-LIKE PROTEIN"/>
    <property type="match status" value="1"/>
</dbReference>
<feature type="compositionally biased region" description="Basic and acidic residues" evidence="1">
    <location>
        <begin position="15"/>
        <end position="24"/>
    </location>
</feature>
<evidence type="ECO:0000313" key="5">
    <source>
        <dbReference type="Proteomes" id="UP000218323"/>
    </source>
</evidence>
<reference evidence="4 5" key="1">
    <citation type="submission" date="2017-09" db="EMBL/GenBank/DDBJ databases">
        <title>Sphingomonas adhaesiva DSM 7418, whole genome shotgun sequence.</title>
        <authorList>
            <person name="Feng G."/>
            <person name="Zhu H."/>
        </authorList>
    </citation>
    <scope>NUCLEOTIDE SEQUENCE [LARGE SCALE GENOMIC DNA]</scope>
    <source>
        <strain evidence="4 5">DSM 7418</strain>
    </source>
</reference>
<evidence type="ECO:0000313" key="4">
    <source>
        <dbReference type="EMBL" id="PCG14806.1"/>
    </source>
</evidence>
<feature type="region of interest" description="Disordered" evidence="1">
    <location>
        <begin position="1"/>
        <end position="24"/>
    </location>
</feature>
<keyword evidence="2" id="KW-0812">Transmembrane</keyword>
<evidence type="ECO:0000256" key="2">
    <source>
        <dbReference type="SAM" id="Phobius"/>
    </source>
</evidence>
<dbReference type="EMBL" id="NWVC01000003">
    <property type="protein sequence ID" value="PCG14806.1"/>
    <property type="molecule type" value="Genomic_DNA"/>
</dbReference>
<feature type="transmembrane region" description="Helical" evidence="2">
    <location>
        <begin position="78"/>
        <end position="103"/>
    </location>
</feature>
<sequence length="408" mass="45220">MYHFHAASALTRQPRPSDRDDSVRVADTTTARRRLQSIDALRGLVMVLMLLDHLRETWFLHVAVPDPMDARTALPALFVARLVASLCAPVFVALTGVAAFLHGSGHTLAETRMYLVKRGLVLMALEVLFLSELYWGVAAVPTLWLQVIWCIGVCMVVLAGLIGLPHRVLLVAGIVILCGHNLLDFIHLTPDQPLFPLWAMLHQRDVISLPFGLLAKTTYPVLPWIGVIVLGFSIGPWFLPGTSAAVRNRRLIGSGIAMLASFVLIRLANGYGDAPWFTVPGDPMRTVMSFLALTKYPPSLLFLLLTLGIGALMLVAFDRAAGRGIVAALAVFGAAPMFFYLFHLTMLRILYHTALGLWGPTHGSVFAVNSYGWVLVWYAALIVPLYLPTVWFSRFKARRRDLTWLRYL</sequence>
<feature type="transmembrane region" description="Helical" evidence="2">
    <location>
        <begin position="299"/>
        <end position="317"/>
    </location>
</feature>
<organism evidence="4 5">
    <name type="scientific">Sphingomonas adhaesiva</name>
    <dbReference type="NCBI Taxonomy" id="28212"/>
    <lineage>
        <taxon>Bacteria</taxon>
        <taxon>Pseudomonadati</taxon>
        <taxon>Pseudomonadota</taxon>
        <taxon>Alphaproteobacteria</taxon>
        <taxon>Sphingomonadales</taxon>
        <taxon>Sphingomonadaceae</taxon>
        <taxon>Sphingomonas</taxon>
    </lineage>
</organism>
<dbReference type="Pfam" id="PF07786">
    <property type="entry name" value="HGSNAT_cat"/>
    <property type="match status" value="1"/>
</dbReference>
<dbReference type="InterPro" id="IPR012429">
    <property type="entry name" value="HGSNAT_cat"/>
</dbReference>
<feature type="transmembrane region" description="Helical" evidence="2">
    <location>
        <begin position="115"/>
        <end position="137"/>
    </location>
</feature>
<comment type="caution">
    <text evidence="4">The sequence shown here is derived from an EMBL/GenBank/DDBJ whole genome shotgun (WGS) entry which is preliminary data.</text>
</comment>
<keyword evidence="2" id="KW-1133">Transmembrane helix</keyword>
<feature type="transmembrane region" description="Helical" evidence="2">
    <location>
        <begin position="251"/>
        <end position="268"/>
    </location>
</feature>
<feature type="transmembrane region" description="Helical" evidence="2">
    <location>
        <begin position="371"/>
        <end position="392"/>
    </location>
</feature>
<keyword evidence="5" id="KW-1185">Reference proteome</keyword>
<dbReference type="PANTHER" id="PTHR40407:SF1">
    <property type="entry name" value="HEPARAN-ALPHA-GLUCOSAMINIDE N-ACETYLTRANSFERASE CATALYTIC DOMAIN-CONTAINING PROTEIN"/>
    <property type="match status" value="1"/>
</dbReference>
<feature type="transmembrane region" description="Helical" evidence="2">
    <location>
        <begin position="221"/>
        <end position="239"/>
    </location>
</feature>
<feature type="transmembrane region" description="Helical" evidence="2">
    <location>
        <begin position="143"/>
        <end position="161"/>
    </location>
</feature>
<feature type="transmembrane region" description="Helical" evidence="2">
    <location>
        <begin position="168"/>
        <end position="188"/>
    </location>
</feature>
<dbReference type="AlphaFoldDB" id="A0A2A4I9F0"/>
<keyword evidence="2" id="KW-0472">Membrane</keyword>